<dbReference type="Gene3D" id="3.40.930.10">
    <property type="entry name" value="Mannitol-specific EII, Chain A"/>
    <property type="match status" value="1"/>
</dbReference>
<evidence type="ECO:0000256" key="1">
    <source>
        <dbReference type="ARBA" id="ARBA00023015"/>
    </source>
</evidence>
<dbReference type="InterPro" id="IPR002178">
    <property type="entry name" value="PTS_EIIA_type-2_dom"/>
</dbReference>
<keyword evidence="5" id="KW-1185">Reference proteome</keyword>
<dbReference type="InterPro" id="IPR050661">
    <property type="entry name" value="BglG_antiterminators"/>
</dbReference>
<dbReference type="PANTHER" id="PTHR30185:SF18">
    <property type="entry name" value="TRANSCRIPTIONAL REGULATOR MTLR"/>
    <property type="match status" value="1"/>
</dbReference>
<dbReference type="Pfam" id="PF08279">
    <property type="entry name" value="HTH_11"/>
    <property type="match status" value="1"/>
</dbReference>
<dbReference type="EMBL" id="CAKKNS010000001">
    <property type="protein sequence ID" value="CAH0415893.1"/>
    <property type="molecule type" value="Genomic_DNA"/>
</dbReference>
<accession>A0ABM8Z4Y5</accession>
<evidence type="ECO:0000313" key="4">
    <source>
        <dbReference type="EMBL" id="CAH0415893.1"/>
    </source>
</evidence>
<dbReference type="Proteomes" id="UP000789707">
    <property type="component" value="Unassembled WGS sequence"/>
</dbReference>
<dbReference type="SUPFAM" id="SSF55804">
    <property type="entry name" value="Phoshotransferase/anion transport protein"/>
    <property type="match status" value="1"/>
</dbReference>
<keyword evidence="1" id="KW-0805">Transcription regulation</keyword>
<proteinExistence type="predicted"/>
<dbReference type="InterPro" id="IPR013196">
    <property type="entry name" value="HTH_11"/>
</dbReference>
<dbReference type="InterPro" id="IPR016152">
    <property type="entry name" value="PTrfase/Anion_transptr"/>
</dbReference>
<dbReference type="PROSITE" id="PS51094">
    <property type="entry name" value="PTS_EIIA_TYPE_2"/>
    <property type="match status" value="1"/>
</dbReference>
<dbReference type="PANTHER" id="PTHR30185">
    <property type="entry name" value="CRYPTIC BETA-GLUCOSIDE BGL OPERON ANTITERMINATOR"/>
    <property type="match status" value="1"/>
</dbReference>
<gene>
    <name evidence="4" type="ORF">WFA24289_00191</name>
</gene>
<evidence type="ECO:0000259" key="3">
    <source>
        <dbReference type="PROSITE" id="PS51094"/>
    </source>
</evidence>
<evidence type="ECO:0000313" key="5">
    <source>
        <dbReference type="Proteomes" id="UP000789707"/>
    </source>
</evidence>
<dbReference type="RefSeq" id="WP_230095969.1">
    <property type="nucleotide sequence ID" value="NZ_CAKKNS010000001.1"/>
</dbReference>
<sequence length="594" mass="67605">MLAVREIKLLNLLRDSDYSGESLAKELNVSRRTIIRTIARLNEQLTSLAIGKIITTPNYNLVVDDNNQLMALLEQGRDEQNLIILLLAMHGSLPLAEIMDTLFLSRNTVLEYVEQINQEYQTLFVITAQPRIGLELQPQRLTLTDLVANFIYEYPHLLAKLPPVSSQAEIELLGTTIINPYTKWITPEQWQKQLLAVLLTKQPYQTGPTYPMPHELPLTSHQAQQLAYFIGQRITNLQLILQAKADIINSTMQLAVAFQLVDLPSTTYEAIFDHLCREVAFPRPTITLSPLEIREIKGQNPIAFEFANTLIADLMVQFPMQWWDAQFLALYIVQAIAQHANVPIKILFLSQRPSLTRINTSILEQQLPQIELKIAYSLADFKNLLVKETFDLKVLNAQRTLSVETRTIFDYTFQTIITEHDLQMLSKLISGKHYYKHLPDFMPQDNFITIDNDPNDDYFMVLADGLEHFVTANQLSPYDCHELINRELAGNQLLLQHVAIPHIMAKHVQEYQIFGIKLTHPVQLADQTVTLILAVLVGSSQTTKTNLFSYLYQTLQQVSLPTIDTAMDYQKLIKLLTATNPSSTQVATSTTINA</sequence>
<reference evidence="4 5" key="1">
    <citation type="submission" date="2021-11" db="EMBL/GenBank/DDBJ databases">
        <authorList>
            <person name="Depoorter E."/>
        </authorList>
    </citation>
    <scope>NUCLEOTIDE SEQUENCE [LARGE SCALE GENOMIC DNA]</scope>
    <source>
        <strain evidence="4 5">LMG 24289</strain>
    </source>
</reference>
<dbReference type="Pfam" id="PF00359">
    <property type="entry name" value="PTS_EIIA_2"/>
    <property type="match status" value="1"/>
</dbReference>
<feature type="domain" description="PTS EIIA type-2" evidence="3">
    <location>
        <begin position="439"/>
        <end position="579"/>
    </location>
</feature>
<dbReference type="Gene3D" id="1.10.10.10">
    <property type="entry name" value="Winged helix-like DNA-binding domain superfamily/Winged helix DNA-binding domain"/>
    <property type="match status" value="1"/>
</dbReference>
<keyword evidence="2" id="KW-0804">Transcription</keyword>
<dbReference type="InterPro" id="IPR036390">
    <property type="entry name" value="WH_DNA-bd_sf"/>
</dbReference>
<evidence type="ECO:0000256" key="2">
    <source>
        <dbReference type="ARBA" id="ARBA00023163"/>
    </source>
</evidence>
<comment type="caution">
    <text evidence="4">The sequence shown here is derived from an EMBL/GenBank/DDBJ whole genome shotgun (WGS) entry which is preliminary data.</text>
</comment>
<name>A0ABM8Z4Y5_9LACO</name>
<dbReference type="SUPFAM" id="SSF46785">
    <property type="entry name" value="Winged helix' DNA-binding domain"/>
    <property type="match status" value="1"/>
</dbReference>
<dbReference type="InterPro" id="IPR036388">
    <property type="entry name" value="WH-like_DNA-bd_sf"/>
</dbReference>
<organism evidence="4 5">
    <name type="scientific">Periweissella fabaria</name>
    <dbReference type="NCBI Taxonomy" id="546157"/>
    <lineage>
        <taxon>Bacteria</taxon>
        <taxon>Bacillati</taxon>
        <taxon>Bacillota</taxon>
        <taxon>Bacilli</taxon>
        <taxon>Lactobacillales</taxon>
        <taxon>Lactobacillaceae</taxon>
        <taxon>Periweissella</taxon>
    </lineage>
</organism>
<protein>
    <recommendedName>
        <fullName evidence="3">PTS EIIA type-2 domain-containing protein</fullName>
    </recommendedName>
</protein>